<dbReference type="GO" id="GO:0003906">
    <property type="term" value="F:DNA-(apurinic or apyrimidinic site) endonuclease activity"/>
    <property type="evidence" value="ECO:0007669"/>
    <property type="project" value="InterPro"/>
</dbReference>
<sequence length="271" mass="31016">MPEVPELLTLRHNLLTRFKNRKITYFEIKWDKKLKSPKQDIVSAVKGATLTGIERSGKTLELHLNNDQKLGFHLMQAGRPYLRPSDNEIKWPVWEMFFENGMGFGIQDPTLQTSLALNPITPNVPDVLTESLTVEYLKAIFKKSCEQLIKPLLTNPRYIRGLGNAYVDEILWQIKVSPASIASLIPEEKIHELHGAIEAVLTNAEIEIRKITGSDALMIEKRDFMNVHNSKRTKDPYGDEIHKGEVGKAKTYWTKSQVLYEHKHQVFGKSL</sequence>
<evidence type="ECO:0000256" key="4">
    <source>
        <dbReference type="ARBA" id="ARBA00022801"/>
    </source>
</evidence>
<protein>
    <recommendedName>
        <fullName evidence="10">Formamidopyrimidine-DNA glycosylase catalytic domain-containing protein</fullName>
    </recommendedName>
</protein>
<evidence type="ECO:0000256" key="1">
    <source>
        <dbReference type="ARBA" id="ARBA00001668"/>
    </source>
</evidence>
<dbReference type="SMART" id="SM00898">
    <property type="entry name" value="Fapy_DNA_glyco"/>
    <property type="match status" value="1"/>
</dbReference>
<keyword evidence="8" id="KW-0511">Multifunctional enzyme</keyword>
<dbReference type="InterPro" id="IPR035937">
    <property type="entry name" value="FPG_N"/>
</dbReference>
<evidence type="ECO:0000256" key="6">
    <source>
        <dbReference type="ARBA" id="ARBA00023204"/>
    </source>
</evidence>
<feature type="domain" description="Formamidopyrimidine-DNA glycosylase catalytic" evidence="10">
    <location>
        <begin position="2"/>
        <end position="105"/>
    </location>
</feature>
<dbReference type="GO" id="GO:0016829">
    <property type="term" value="F:lyase activity"/>
    <property type="evidence" value="ECO:0007669"/>
    <property type="project" value="UniProtKB-KW"/>
</dbReference>
<dbReference type="GO" id="GO:0008534">
    <property type="term" value="F:oxidized purine nucleobase lesion DNA N-glycosylase activity"/>
    <property type="evidence" value="ECO:0007669"/>
    <property type="project" value="UniProtKB-EC"/>
</dbReference>
<accession>A0A9X1PFS1</accession>
<dbReference type="Proteomes" id="UP001139700">
    <property type="component" value="Unassembled WGS sequence"/>
</dbReference>
<comment type="similarity">
    <text evidence="2">Belongs to the FPG family.</text>
</comment>
<name>A0A9X1PFS1_9BACT</name>
<dbReference type="PANTHER" id="PTHR22993:SF9">
    <property type="entry name" value="FORMAMIDOPYRIMIDINE-DNA GLYCOSYLASE"/>
    <property type="match status" value="1"/>
</dbReference>
<dbReference type="PROSITE" id="PS51068">
    <property type="entry name" value="FPG_CAT"/>
    <property type="match status" value="1"/>
</dbReference>
<keyword evidence="7" id="KW-0456">Lyase</keyword>
<keyword evidence="6" id="KW-0234">DNA repair</keyword>
<keyword evidence="5" id="KW-0238">DNA-binding</keyword>
<dbReference type="RefSeq" id="WP_234616376.1">
    <property type="nucleotide sequence ID" value="NZ_CP098806.1"/>
</dbReference>
<comment type="catalytic activity">
    <reaction evidence="1">
        <text>Hydrolysis of DNA containing ring-opened 7-methylguanine residues, releasing 2,6-diamino-4-hydroxy-5-(N-methyl)formamidopyrimidine.</text>
        <dbReference type="EC" id="3.2.2.23"/>
    </reaction>
</comment>
<dbReference type="SUPFAM" id="SSF46946">
    <property type="entry name" value="S13-like H2TH domain"/>
    <property type="match status" value="1"/>
</dbReference>
<dbReference type="EMBL" id="JAJTTA010000008">
    <property type="protein sequence ID" value="MCF0043645.1"/>
    <property type="molecule type" value="Genomic_DNA"/>
</dbReference>
<evidence type="ECO:0000256" key="5">
    <source>
        <dbReference type="ARBA" id="ARBA00023125"/>
    </source>
</evidence>
<evidence type="ECO:0000256" key="2">
    <source>
        <dbReference type="ARBA" id="ARBA00009409"/>
    </source>
</evidence>
<dbReference type="GO" id="GO:0003684">
    <property type="term" value="F:damaged DNA binding"/>
    <property type="evidence" value="ECO:0007669"/>
    <property type="project" value="InterPro"/>
</dbReference>
<comment type="caution">
    <text evidence="11">The sequence shown here is derived from an EMBL/GenBank/DDBJ whole genome shotgun (WGS) entry which is preliminary data.</text>
</comment>
<evidence type="ECO:0000259" key="10">
    <source>
        <dbReference type="PROSITE" id="PS51068"/>
    </source>
</evidence>
<evidence type="ECO:0000256" key="3">
    <source>
        <dbReference type="ARBA" id="ARBA00022763"/>
    </source>
</evidence>
<evidence type="ECO:0000313" key="12">
    <source>
        <dbReference type="Proteomes" id="UP001139700"/>
    </source>
</evidence>
<keyword evidence="4" id="KW-0378">Hydrolase</keyword>
<dbReference type="InterPro" id="IPR010979">
    <property type="entry name" value="Ribosomal_uS13-like_H2TH"/>
</dbReference>
<dbReference type="InterPro" id="IPR012319">
    <property type="entry name" value="FPG_cat"/>
</dbReference>
<evidence type="ECO:0000313" key="11">
    <source>
        <dbReference type="EMBL" id="MCF0043645.1"/>
    </source>
</evidence>
<proteinExistence type="inferred from homology"/>
<dbReference type="SUPFAM" id="SSF81624">
    <property type="entry name" value="N-terminal domain of MutM-like DNA repair proteins"/>
    <property type="match status" value="1"/>
</dbReference>
<dbReference type="GO" id="GO:0006284">
    <property type="term" value="P:base-excision repair"/>
    <property type="evidence" value="ECO:0007669"/>
    <property type="project" value="InterPro"/>
</dbReference>
<dbReference type="Pfam" id="PF01149">
    <property type="entry name" value="Fapy_DNA_glyco"/>
    <property type="match status" value="1"/>
</dbReference>
<evidence type="ECO:0000256" key="7">
    <source>
        <dbReference type="ARBA" id="ARBA00023239"/>
    </source>
</evidence>
<reference evidence="11" key="1">
    <citation type="submission" date="2021-12" db="EMBL/GenBank/DDBJ databases">
        <title>Novel species in genus Dyadobacter.</title>
        <authorList>
            <person name="Ma C."/>
        </authorList>
    </citation>
    <scope>NUCLEOTIDE SEQUENCE</scope>
    <source>
        <strain evidence="11">CY399</strain>
    </source>
</reference>
<keyword evidence="9" id="KW-0326">Glycosidase</keyword>
<dbReference type="SMART" id="SM01232">
    <property type="entry name" value="H2TH"/>
    <property type="match status" value="1"/>
</dbReference>
<dbReference type="Gene3D" id="1.10.8.50">
    <property type="match status" value="1"/>
</dbReference>
<gene>
    <name evidence="11" type="ORF">LXM24_26300</name>
</gene>
<keyword evidence="3" id="KW-0227">DNA damage</keyword>
<dbReference type="Gene3D" id="3.20.190.10">
    <property type="entry name" value="MutM-like, N-terminal"/>
    <property type="match status" value="1"/>
</dbReference>
<organism evidence="11 12">
    <name type="scientific">Dyadobacter fanqingshengii</name>
    <dbReference type="NCBI Taxonomy" id="2906443"/>
    <lineage>
        <taxon>Bacteria</taxon>
        <taxon>Pseudomonadati</taxon>
        <taxon>Bacteroidota</taxon>
        <taxon>Cytophagia</taxon>
        <taxon>Cytophagales</taxon>
        <taxon>Spirosomataceae</taxon>
        <taxon>Dyadobacter</taxon>
    </lineage>
</organism>
<dbReference type="GO" id="GO:0008270">
    <property type="term" value="F:zinc ion binding"/>
    <property type="evidence" value="ECO:0007669"/>
    <property type="project" value="InterPro"/>
</dbReference>
<dbReference type="PANTHER" id="PTHR22993">
    <property type="entry name" value="FORMAMIDOPYRIMIDINE-DNA GLYCOSYLASE"/>
    <property type="match status" value="1"/>
</dbReference>
<dbReference type="Pfam" id="PF06831">
    <property type="entry name" value="H2TH"/>
    <property type="match status" value="1"/>
</dbReference>
<dbReference type="InterPro" id="IPR015886">
    <property type="entry name" value="H2TH_FPG"/>
</dbReference>
<dbReference type="AlphaFoldDB" id="A0A9X1PFS1"/>
<evidence type="ECO:0000256" key="8">
    <source>
        <dbReference type="ARBA" id="ARBA00023268"/>
    </source>
</evidence>
<evidence type="ECO:0000256" key="9">
    <source>
        <dbReference type="ARBA" id="ARBA00023295"/>
    </source>
</evidence>
<keyword evidence="12" id="KW-1185">Reference proteome</keyword>